<protein>
    <recommendedName>
        <fullName evidence="1">PilZ domain-containing protein</fullName>
    </recommendedName>
</protein>
<dbReference type="KEGG" id="pyt:PKF023_11390"/>
<feature type="domain" description="PilZ" evidence="1">
    <location>
        <begin position="9"/>
        <end position="81"/>
    </location>
</feature>
<name>A0A9C7FBL2_9BURK</name>
<dbReference type="EMBL" id="AP026973">
    <property type="protein sequence ID" value="BDT77336.1"/>
    <property type="molecule type" value="Genomic_DNA"/>
</dbReference>
<dbReference type="InterPro" id="IPR009875">
    <property type="entry name" value="PilZ_domain"/>
</dbReference>
<dbReference type="SUPFAM" id="SSF141371">
    <property type="entry name" value="PilZ domain-like"/>
    <property type="match status" value="1"/>
</dbReference>
<evidence type="ECO:0000259" key="1">
    <source>
        <dbReference type="Pfam" id="PF07238"/>
    </source>
</evidence>
<dbReference type="Pfam" id="PF07238">
    <property type="entry name" value="PilZ"/>
    <property type="match status" value="1"/>
</dbReference>
<proteinExistence type="predicted"/>
<organism evidence="2">
    <name type="scientific">Polynucleobacter yangtzensis</name>
    <dbReference type="NCBI Taxonomy" id="1743159"/>
    <lineage>
        <taxon>Bacteria</taxon>
        <taxon>Pseudomonadati</taxon>
        <taxon>Pseudomonadota</taxon>
        <taxon>Betaproteobacteria</taxon>
        <taxon>Burkholderiales</taxon>
        <taxon>Burkholderiaceae</taxon>
        <taxon>Polynucleobacter</taxon>
    </lineage>
</organism>
<dbReference type="Proteomes" id="UP001211097">
    <property type="component" value="Chromosome"/>
</dbReference>
<dbReference type="Gene3D" id="2.40.10.220">
    <property type="entry name" value="predicted glycosyltransferase like domains"/>
    <property type="match status" value="1"/>
</dbReference>
<dbReference type="AlphaFoldDB" id="A0A9C7FBL2"/>
<dbReference type="GO" id="GO:0035438">
    <property type="term" value="F:cyclic-di-GMP binding"/>
    <property type="evidence" value="ECO:0007669"/>
    <property type="project" value="InterPro"/>
</dbReference>
<dbReference type="RefSeq" id="WP_281741683.1">
    <property type="nucleotide sequence ID" value="NZ_AP026973.1"/>
</dbReference>
<reference evidence="2" key="1">
    <citation type="submission" date="2022-11" db="EMBL/GenBank/DDBJ databases">
        <title>Complete Genome Sequences of three Polynucleobacter sp. Subcluster PnecC Strains KF022, KF023, and KF032 Isolated from a Shallow Eutrophic Lake in Japan.</title>
        <authorList>
            <person name="Ogata Y."/>
            <person name="Watanabe K."/>
            <person name="Takemine S."/>
            <person name="Shindo C."/>
            <person name="Kurokawa R."/>
            <person name="Suda W."/>
        </authorList>
    </citation>
    <scope>NUCLEOTIDE SEQUENCE</scope>
    <source>
        <strain evidence="2">KF023</strain>
    </source>
</reference>
<evidence type="ECO:0000313" key="2">
    <source>
        <dbReference type="EMBL" id="BDT77336.1"/>
    </source>
</evidence>
<sequence>MRRQIPTARAKRVKSAIPLTTEDGVSGLITDISTAGILFELPEKKEPGSVISFSIELKTPGGPLKLIGEGEVVRVEEEDGKFRIAAKSIVHSSKT</sequence>
<gene>
    <name evidence="2" type="ORF">PKF023_11390</name>
</gene>
<accession>A0A9C7FBL2</accession>